<sequence>MSTKGTLVVGDVLGAVAARITTLSGCDEAVHEKTS</sequence>
<name>A0AAV1UH87_9STRA</name>
<proteinExistence type="predicted"/>
<evidence type="ECO:0000313" key="2">
    <source>
        <dbReference type="Proteomes" id="UP001162060"/>
    </source>
</evidence>
<reference evidence="1" key="1">
    <citation type="submission" date="2024-01" db="EMBL/GenBank/DDBJ databases">
        <authorList>
            <person name="Webb A."/>
        </authorList>
    </citation>
    <scope>NUCLEOTIDE SEQUENCE</scope>
    <source>
        <strain evidence="1">Pm1</strain>
    </source>
</reference>
<evidence type="ECO:0000313" key="1">
    <source>
        <dbReference type="EMBL" id="CAK7932638.1"/>
    </source>
</evidence>
<accession>A0AAV1UH87</accession>
<dbReference type="EMBL" id="CAKLBY020000190">
    <property type="protein sequence ID" value="CAK7932638.1"/>
    <property type="molecule type" value="Genomic_DNA"/>
</dbReference>
<dbReference type="Proteomes" id="UP001162060">
    <property type="component" value="Unassembled WGS sequence"/>
</dbReference>
<gene>
    <name evidence="1" type="ORF">PM001_LOCUS17788</name>
</gene>
<dbReference type="AlphaFoldDB" id="A0AAV1UH87"/>
<protein>
    <submittedName>
        <fullName evidence="1">Uncharacterized protein</fullName>
    </submittedName>
</protein>
<comment type="caution">
    <text evidence="1">The sequence shown here is derived from an EMBL/GenBank/DDBJ whole genome shotgun (WGS) entry which is preliminary data.</text>
</comment>
<organism evidence="1 2">
    <name type="scientific">Peronospora matthiolae</name>
    <dbReference type="NCBI Taxonomy" id="2874970"/>
    <lineage>
        <taxon>Eukaryota</taxon>
        <taxon>Sar</taxon>
        <taxon>Stramenopiles</taxon>
        <taxon>Oomycota</taxon>
        <taxon>Peronosporomycetes</taxon>
        <taxon>Peronosporales</taxon>
        <taxon>Peronosporaceae</taxon>
        <taxon>Peronospora</taxon>
    </lineage>
</organism>